<gene>
    <name evidence="3" type="primary">CCDC33</name>
    <name evidence="3" type="ORF">N1851_010738</name>
</gene>
<evidence type="ECO:0000313" key="3">
    <source>
        <dbReference type="EMBL" id="KAK0148884.1"/>
    </source>
</evidence>
<organism evidence="3 4">
    <name type="scientific">Merluccius polli</name>
    <name type="common">Benguela hake</name>
    <name type="synonym">Merluccius cadenati</name>
    <dbReference type="NCBI Taxonomy" id="89951"/>
    <lineage>
        <taxon>Eukaryota</taxon>
        <taxon>Metazoa</taxon>
        <taxon>Chordata</taxon>
        <taxon>Craniata</taxon>
        <taxon>Vertebrata</taxon>
        <taxon>Euteleostomi</taxon>
        <taxon>Actinopterygii</taxon>
        <taxon>Neopterygii</taxon>
        <taxon>Teleostei</taxon>
        <taxon>Neoteleostei</taxon>
        <taxon>Acanthomorphata</taxon>
        <taxon>Zeiogadaria</taxon>
        <taxon>Gadariae</taxon>
        <taxon>Gadiformes</taxon>
        <taxon>Gadoidei</taxon>
        <taxon>Merlucciidae</taxon>
        <taxon>Merluccius</taxon>
    </lineage>
</organism>
<accession>A0AA47MZD9</accession>
<feature type="coiled-coil region" evidence="1">
    <location>
        <begin position="167"/>
        <end position="242"/>
    </location>
</feature>
<keyword evidence="1" id="KW-0175">Coiled coil</keyword>
<dbReference type="InterPro" id="IPR039889">
    <property type="entry name" value="CCD33"/>
</dbReference>
<name>A0AA47MZD9_MERPO</name>
<sequence length="393" mass="45179">MNSILPQLLSSAFDLPSHDALARILPEDHQQLVRHREAESPAAERKGAGRREEESASPSHLRQQTYQVYHTHKRPPLPDFKEEENIAERIDLQTKGVESYRSAMDRMAEDMIGLRTRVVTLEAENSRLLGELSLHQDLGQQLLDDTDIDVMTKAEIADRIAFLKFTLASETTKAAAHRDKVQQLQNELIRRNDSEKEYVKLQKAYQKQQEEVQRCNGRVAKVASLEATVKQQEKVIEKMEKVLDNKLTLRNRKSDKKHAGKKHTEGLDAKYTVKVQNEEMEGAMAAENAVLRRQLERMTLQISAISVQQSAQAPEVFPEEDRLSLRHKVETSEARIRILETQVDTWKYVHYTQMSILPYSKFSCASLEENCKLWGEEKQEMLTRLSETRHGLG</sequence>
<evidence type="ECO:0000313" key="4">
    <source>
        <dbReference type="Proteomes" id="UP001174136"/>
    </source>
</evidence>
<feature type="region of interest" description="Disordered" evidence="2">
    <location>
        <begin position="32"/>
        <end position="68"/>
    </location>
</feature>
<evidence type="ECO:0000256" key="2">
    <source>
        <dbReference type="SAM" id="MobiDB-lite"/>
    </source>
</evidence>
<dbReference type="AlphaFoldDB" id="A0AA47MZD9"/>
<reference evidence="3" key="1">
    <citation type="journal article" date="2023" name="Front. Mar. Sci.">
        <title>A new Merluccius polli reference genome to investigate the effects of global change in West African waters.</title>
        <authorList>
            <person name="Mateo J.L."/>
            <person name="Blanco-Fernandez C."/>
            <person name="Garcia-Vazquez E."/>
            <person name="Machado-Schiaffino G."/>
        </authorList>
    </citation>
    <scope>NUCLEOTIDE SEQUENCE</scope>
    <source>
        <strain evidence="3">C29</strain>
        <tissue evidence="3">Fin</tissue>
    </source>
</reference>
<comment type="caution">
    <text evidence="3">The sequence shown here is derived from an EMBL/GenBank/DDBJ whole genome shotgun (WGS) entry which is preliminary data.</text>
</comment>
<proteinExistence type="predicted"/>
<dbReference type="PANTHER" id="PTHR21623">
    <property type="entry name" value="SPERIOLIN-BINDING FACTOR"/>
    <property type="match status" value="1"/>
</dbReference>
<feature type="compositionally biased region" description="Basic and acidic residues" evidence="2">
    <location>
        <begin position="32"/>
        <end position="54"/>
    </location>
</feature>
<dbReference type="Proteomes" id="UP001174136">
    <property type="component" value="Unassembled WGS sequence"/>
</dbReference>
<feature type="compositionally biased region" description="Polar residues" evidence="2">
    <location>
        <begin position="57"/>
        <end position="68"/>
    </location>
</feature>
<evidence type="ECO:0000256" key="1">
    <source>
        <dbReference type="SAM" id="Coils"/>
    </source>
</evidence>
<dbReference type="PANTHER" id="PTHR21623:SF2">
    <property type="entry name" value="COILED-COIL DOMAIN-CONTAINING PROTEIN 33"/>
    <property type="match status" value="1"/>
</dbReference>
<dbReference type="GO" id="GO:0005777">
    <property type="term" value="C:peroxisome"/>
    <property type="evidence" value="ECO:0007669"/>
    <property type="project" value="TreeGrafter"/>
</dbReference>
<keyword evidence="4" id="KW-1185">Reference proteome</keyword>
<dbReference type="EMBL" id="JAOPHQ010001994">
    <property type="protein sequence ID" value="KAK0148884.1"/>
    <property type="molecule type" value="Genomic_DNA"/>
</dbReference>
<protein>
    <submittedName>
        <fullName evidence="3">Coiled-coil domain-containing protein 33</fullName>
    </submittedName>
</protein>